<dbReference type="InterPro" id="IPR035684">
    <property type="entry name" value="ArgRS_core"/>
</dbReference>
<dbReference type="Gene3D" id="1.10.730.10">
    <property type="entry name" value="Isoleucyl-tRNA Synthetase, Domain 1"/>
    <property type="match status" value="1"/>
</dbReference>
<evidence type="ECO:0000313" key="17">
    <source>
        <dbReference type="EMBL" id="CDF34044.1"/>
    </source>
</evidence>
<keyword evidence="5" id="KW-0963">Cytoplasm</keyword>
<comment type="subunit">
    <text evidence="3">Monomer.</text>
</comment>
<dbReference type="EC" id="6.1.1.19" evidence="4"/>
<evidence type="ECO:0000256" key="14">
    <source>
        <dbReference type="SAM" id="MobiDB-lite"/>
    </source>
</evidence>
<keyword evidence="18" id="KW-1185">Reference proteome</keyword>
<dbReference type="InterPro" id="IPR001412">
    <property type="entry name" value="aa-tRNA-synth_I_CS"/>
</dbReference>
<name>R7Q7P8_CHOCR</name>
<dbReference type="SMART" id="SM00836">
    <property type="entry name" value="DALR_1"/>
    <property type="match status" value="1"/>
</dbReference>
<evidence type="ECO:0000256" key="1">
    <source>
        <dbReference type="ARBA" id="ARBA00004496"/>
    </source>
</evidence>
<dbReference type="EMBL" id="HG001670">
    <property type="protein sequence ID" value="CDF34044.1"/>
    <property type="molecule type" value="Genomic_DNA"/>
</dbReference>
<dbReference type="PANTHER" id="PTHR11956:SF5">
    <property type="entry name" value="ARGININE--TRNA LIGASE, CYTOPLASMIC"/>
    <property type="match status" value="1"/>
</dbReference>
<dbReference type="GO" id="GO:0005524">
    <property type="term" value="F:ATP binding"/>
    <property type="evidence" value="ECO:0007669"/>
    <property type="project" value="UniProtKB-KW"/>
</dbReference>
<evidence type="ECO:0000259" key="16">
    <source>
        <dbReference type="SMART" id="SM01016"/>
    </source>
</evidence>
<dbReference type="OrthoDB" id="68056at2759"/>
<dbReference type="Gene3D" id="3.30.1360.70">
    <property type="entry name" value="Arginyl tRNA synthetase N-terminal domain"/>
    <property type="match status" value="1"/>
</dbReference>
<dbReference type="Pfam" id="PF05746">
    <property type="entry name" value="DALR_1"/>
    <property type="match status" value="1"/>
</dbReference>
<evidence type="ECO:0000313" key="18">
    <source>
        <dbReference type="Proteomes" id="UP000012073"/>
    </source>
</evidence>
<dbReference type="GO" id="GO:0006420">
    <property type="term" value="P:arginyl-tRNA aminoacylation"/>
    <property type="evidence" value="ECO:0007669"/>
    <property type="project" value="InterPro"/>
</dbReference>
<dbReference type="InterPro" id="IPR009080">
    <property type="entry name" value="tRNAsynth_Ia_anticodon-bd"/>
</dbReference>
<dbReference type="GO" id="GO:0004814">
    <property type="term" value="F:arginine-tRNA ligase activity"/>
    <property type="evidence" value="ECO:0007669"/>
    <property type="project" value="UniProtKB-EC"/>
</dbReference>
<keyword evidence="8 13" id="KW-0067">ATP-binding</keyword>
<dbReference type="Gramene" id="CDF34044">
    <property type="protein sequence ID" value="CDF34044"/>
    <property type="gene ID" value="CHC_T00010186001"/>
</dbReference>
<feature type="domain" description="Arginyl tRNA synthetase N-terminal" evidence="16">
    <location>
        <begin position="10"/>
        <end position="93"/>
    </location>
</feature>
<dbReference type="InterPro" id="IPR036695">
    <property type="entry name" value="Arg-tRNA-synth_N_sf"/>
</dbReference>
<dbReference type="Gene3D" id="3.40.50.620">
    <property type="entry name" value="HUPs"/>
    <property type="match status" value="1"/>
</dbReference>
<sequence>MATLADDTRALLARRVVDAMRTAFGDSAAQDPKLTPATRPDFGDYQCNAAMALSKKLRVRPRDVAASILNELDVSDVCDQPSIAGPGFINLTLSDTFVNAKLAAMLADRARLAVPKRPDPSRVVVDFSSPNIAKDMHVGHLRSTIIGDTLARILEFLGHTTIRLNHTGDWGTQFGQLITYMKSECPELLQENGPTDTAAARIGDLVEFYRMAKARFDADPDFKSAALAEVVQLQKGNPDTRRAWNLICDLSRIEFQKIYDRLDIRLTERGESFYNPFLKDIVTLLEEKGLAVESDGATVVFLEGNKFKGRDGKPLPVIVRKSDGGFLYATTDLAAVKYRTGVDEADRIVYVTDVGQSLHFQQIFAVARKAEILPEQASLEHVPFGLVQGEDGKKFKTRSGAVPKLSELLDEARDRVRAELEKRAADEAAQAAANGEDAPERRSEDELARMSEVIGIAAVKYADLKNNRTSNYKFSFDKMVKLEGDTAPYIMYAFARVQGIYRTASAATGLQGNAELGAVGFTFEKPEERALAKILLRLPEVLSELERDLLPHVLCEYVKNITSRFNQFYEQCPVVHAETPELQKSRLALCQISADTLQLCLGLLGIPTLQQI</sequence>
<dbReference type="PRINTS" id="PR01038">
    <property type="entry name" value="TRNASYNTHARG"/>
</dbReference>
<comment type="subcellular location">
    <subcellularLocation>
        <location evidence="1">Cytoplasm</location>
    </subcellularLocation>
</comment>
<dbReference type="Pfam" id="PF00750">
    <property type="entry name" value="tRNA-synt_1d"/>
    <property type="match status" value="1"/>
</dbReference>
<dbReference type="CDD" id="cd00671">
    <property type="entry name" value="ArgRS_core"/>
    <property type="match status" value="1"/>
</dbReference>
<keyword evidence="10 13" id="KW-0030">Aminoacyl-tRNA synthetase</keyword>
<feature type="region of interest" description="Disordered" evidence="14">
    <location>
        <begin position="423"/>
        <end position="445"/>
    </location>
</feature>
<dbReference type="HAMAP" id="MF_00123">
    <property type="entry name" value="Arg_tRNA_synth"/>
    <property type="match status" value="1"/>
</dbReference>
<comment type="similarity">
    <text evidence="2 13">Belongs to the class-I aminoacyl-tRNA synthetase family.</text>
</comment>
<organism evidence="17 18">
    <name type="scientific">Chondrus crispus</name>
    <name type="common">Carrageen Irish moss</name>
    <name type="synonym">Polymorpha crispa</name>
    <dbReference type="NCBI Taxonomy" id="2769"/>
    <lineage>
        <taxon>Eukaryota</taxon>
        <taxon>Rhodophyta</taxon>
        <taxon>Florideophyceae</taxon>
        <taxon>Rhodymeniophycidae</taxon>
        <taxon>Gigartinales</taxon>
        <taxon>Gigartinaceae</taxon>
        <taxon>Chondrus</taxon>
    </lineage>
</organism>
<dbReference type="SUPFAM" id="SSF47323">
    <property type="entry name" value="Anticodon-binding domain of a subclass of class I aminoacyl-tRNA synthetases"/>
    <property type="match status" value="1"/>
</dbReference>
<comment type="catalytic activity">
    <reaction evidence="12">
        <text>tRNA(Arg) + L-arginine + ATP = L-arginyl-tRNA(Arg) + AMP + diphosphate</text>
        <dbReference type="Rhea" id="RHEA:20301"/>
        <dbReference type="Rhea" id="RHEA-COMP:9658"/>
        <dbReference type="Rhea" id="RHEA-COMP:9673"/>
        <dbReference type="ChEBI" id="CHEBI:30616"/>
        <dbReference type="ChEBI" id="CHEBI:32682"/>
        <dbReference type="ChEBI" id="CHEBI:33019"/>
        <dbReference type="ChEBI" id="CHEBI:78442"/>
        <dbReference type="ChEBI" id="CHEBI:78513"/>
        <dbReference type="ChEBI" id="CHEBI:456215"/>
        <dbReference type="EC" id="6.1.1.19"/>
    </reaction>
</comment>
<dbReference type="NCBIfam" id="TIGR00456">
    <property type="entry name" value="argS"/>
    <property type="match status" value="1"/>
</dbReference>
<evidence type="ECO:0000259" key="15">
    <source>
        <dbReference type="SMART" id="SM00836"/>
    </source>
</evidence>
<protein>
    <recommendedName>
        <fullName evidence="4">arginine--tRNA ligase</fullName>
        <ecNumber evidence="4">6.1.1.19</ecNumber>
    </recommendedName>
    <alternativeName>
        <fullName evidence="11">Arginyl-tRNA synthetase</fullName>
    </alternativeName>
</protein>
<dbReference type="SMART" id="SM01016">
    <property type="entry name" value="Arg_tRNA_synt_N"/>
    <property type="match status" value="1"/>
</dbReference>
<evidence type="ECO:0000256" key="13">
    <source>
        <dbReference type="RuleBase" id="RU363038"/>
    </source>
</evidence>
<reference evidence="18" key="1">
    <citation type="journal article" date="2013" name="Proc. Natl. Acad. Sci. U.S.A.">
        <title>Genome structure and metabolic features in the red seaweed Chondrus crispus shed light on evolution of the Archaeplastida.</title>
        <authorList>
            <person name="Collen J."/>
            <person name="Porcel B."/>
            <person name="Carre W."/>
            <person name="Ball S.G."/>
            <person name="Chaparro C."/>
            <person name="Tonon T."/>
            <person name="Barbeyron T."/>
            <person name="Michel G."/>
            <person name="Noel B."/>
            <person name="Valentin K."/>
            <person name="Elias M."/>
            <person name="Artiguenave F."/>
            <person name="Arun A."/>
            <person name="Aury J.M."/>
            <person name="Barbosa-Neto J.F."/>
            <person name="Bothwell J.H."/>
            <person name="Bouget F.Y."/>
            <person name="Brillet L."/>
            <person name="Cabello-Hurtado F."/>
            <person name="Capella-Gutierrez S."/>
            <person name="Charrier B."/>
            <person name="Cladiere L."/>
            <person name="Cock J.M."/>
            <person name="Coelho S.M."/>
            <person name="Colleoni C."/>
            <person name="Czjzek M."/>
            <person name="Da Silva C."/>
            <person name="Delage L."/>
            <person name="Denoeud F."/>
            <person name="Deschamps P."/>
            <person name="Dittami S.M."/>
            <person name="Gabaldon T."/>
            <person name="Gachon C.M."/>
            <person name="Groisillier A."/>
            <person name="Herve C."/>
            <person name="Jabbari K."/>
            <person name="Katinka M."/>
            <person name="Kloareg B."/>
            <person name="Kowalczyk N."/>
            <person name="Labadie K."/>
            <person name="Leblanc C."/>
            <person name="Lopez P.J."/>
            <person name="McLachlan D.H."/>
            <person name="Meslet-Cladiere L."/>
            <person name="Moustafa A."/>
            <person name="Nehr Z."/>
            <person name="Nyvall Collen P."/>
            <person name="Panaud O."/>
            <person name="Partensky F."/>
            <person name="Poulain J."/>
            <person name="Rensing S.A."/>
            <person name="Rousvoal S."/>
            <person name="Samson G."/>
            <person name="Symeonidi A."/>
            <person name="Weissenbach J."/>
            <person name="Zambounis A."/>
            <person name="Wincker P."/>
            <person name="Boyen C."/>
        </authorList>
    </citation>
    <scope>NUCLEOTIDE SEQUENCE [LARGE SCALE GENOMIC DNA]</scope>
    <source>
        <strain evidence="18">cv. Stackhouse</strain>
    </source>
</reference>
<evidence type="ECO:0000256" key="5">
    <source>
        <dbReference type="ARBA" id="ARBA00022490"/>
    </source>
</evidence>
<evidence type="ECO:0000256" key="4">
    <source>
        <dbReference type="ARBA" id="ARBA00012837"/>
    </source>
</evidence>
<feature type="compositionally biased region" description="Low complexity" evidence="14">
    <location>
        <begin position="427"/>
        <end position="436"/>
    </location>
</feature>
<proteinExistence type="inferred from homology"/>
<evidence type="ECO:0000256" key="3">
    <source>
        <dbReference type="ARBA" id="ARBA00011245"/>
    </source>
</evidence>
<dbReference type="InterPro" id="IPR008909">
    <property type="entry name" value="DALR_anticod-bd"/>
</dbReference>
<evidence type="ECO:0000256" key="8">
    <source>
        <dbReference type="ARBA" id="ARBA00022840"/>
    </source>
</evidence>
<dbReference type="GeneID" id="17321593"/>
<dbReference type="FunFam" id="3.40.50.620:FF:000030">
    <property type="entry name" value="Arginine--tRNA ligase"/>
    <property type="match status" value="1"/>
</dbReference>
<dbReference type="KEGG" id="ccp:CHC_T00010186001"/>
<dbReference type="Proteomes" id="UP000012073">
    <property type="component" value="Unassembled WGS sequence"/>
</dbReference>
<dbReference type="STRING" id="2769.R7Q7P8"/>
<evidence type="ECO:0000256" key="2">
    <source>
        <dbReference type="ARBA" id="ARBA00005594"/>
    </source>
</evidence>
<feature type="domain" description="DALR anticodon binding" evidence="15">
    <location>
        <begin position="490"/>
        <end position="612"/>
    </location>
</feature>
<keyword evidence="7 13" id="KW-0547">Nucleotide-binding</keyword>
<dbReference type="Pfam" id="PF03485">
    <property type="entry name" value="Arg_tRNA_synt_N"/>
    <property type="match status" value="1"/>
</dbReference>
<dbReference type="RefSeq" id="XP_005713863.1">
    <property type="nucleotide sequence ID" value="XM_005713806.1"/>
</dbReference>
<dbReference type="GO" id="GO:0005737">
    <property type="term" value="C:cytoplasm"/>
    <property type="evidence" value="ECO:0007669"/>
    <property type="project" value="UniProtKB-SubCell"/>
</dbReference>
<evidence type="ECO:0000256" key="12">
    <source>
        <dbReference type="ARBA" id="ARBA00049339"/>
    </source>
</evidence>
<evidence type="ECO:0000256" key="6">
    <source>
        <dbReference type="ARBA" id="ARBA00022598"/>
    </source>
</evidence>
<evidence type="ECO:0000256" key="7">
    <source>
        <dbReference type="ARBA" id="ARBA00022741"/>
    </source>
</evidence>
<dbReference type="SUPFAM" id="SSF55190">
    <property type="entry name" value="Arginyl-tRNA synthetase (ArgRS), N-terminal 'additional' domain"/>
    <property type="match status" value="1"/>
</dbReference>
<dbReference type="InterPro" id="IPR001278">
    <property type="entry name" value="Arg-tRNA-ligase"/>
</dbReference>
<gene>
    <name evidence="17" type="ORF">CHC_T00010186001</name>
</gene>
<dbReference type="PhylomeDB" id="R7Q7P8"/>
<dbReference type="AlphaFoldDB" id="R7Q7P8"/>
<dbReference type="SUPFAM" id="SSF52374">
    <property type="entry name" value="Nucleotidylyl transferase"/>
    <property type="match status" value="1"/>
</dbReference>
<evidence type="ECO:0000256" key="11">
    <source>
        <dbReference type="ARBA" id="ARBA00033033"/>
    </source>
</evidence>
<keyword evidence="6 13" id="KW-0436">Ligase</keyword>
<keyword evidence="9 13" id="KW-0648">Protein biosynthesis</keyword>
<dbReference type="InterPro" id="IPR014729">
    <property type="entry name" value="Rossmann-like_a/b/a_fold"/>
</dbReference>
<dbReference type="PANTHER" id="PTHR11956">
    <property type="entry name" value="ARGINYL-TRNA SYNTHETASE"/>
    <property type="match status" value="1"/>
</dbReference>
<evidence type="ECO:0000256" key="9">
    <source>
        <dbReference type="ARBA" id="ARBA00022917"/>
    </source>
</evidence>
<dbReference type="OMA" id="HHIGDWG"/>
<evidence type="ECO:0000256" key="10">
    <source>
        <dbReference type="ARBA" id="ARBA00023146"/>
    </source>
</evidence>
<dbReference type="PROSITE" id="PS00178">
    <property type="entry name" value="AA_TRNA_LIGASE_I"/>
    <property type="match status" value="1"/>
</dbReference>
<accession>R7Q7P8</accession>
<dbReference type="InterPro" id="IPR005148">
    <property type="entry name" value="Arg-tRNA-synth_N"/>
</dbReference>